<proteinExistence type="predicted"/>
<dbReference type="OrthoDB" id="1715602at2759"/>
<reference evidence="2 3" key="1">
    <citation type="submission" date="2014-04" db="EMBL/GenBank/DDBJ databases">
        <authorList>
            <consortium name="DOE Joint Genome Institute"/>
            <person name="Kuo A."/>
            <person name="Kohler A."/>
            <person name="Nagy L.G."/>
            <person name="Floudas D."/>
            <person name="Copeland A."/>
            <person name="Barry K.W."/>
            <person name="Cichocki N."/>
            <person name="Veneault-Fourrey C."/>
            <person name="LaButti K."/>
            <person name="Lindquist E.A."/>
            <person name="Lipzen A."/>
            <person name="Lundell T."/>
            <person name="Morin E."/>
            <person name="Murat C."/>
            <person name="Sun H."/>
            <person name="Tunlid A."/>
            <person name="Henrissat B."/>
            <person name="Grigoriev I.V."/>
            <person name="Hibbett D.S."/>
            <person name="Martin F."/>
            <person name="Nordberg H.P."/>
            <person name="Cantor M.N."/>
            <person name="Hua S.X."/>
        </authorList>
    </citation>
    <scope>NUCLEOTIDE SEQUENCE [LARGE SCALE GENOMIC DNA]</scope>
    <source>
        <strain evidence="2 3">Foug A</strain>
    </source>
</reference>
<dbReference type="InParanoid" id="A0A0C2ZYE8"/>
<evidence type="ECO:0000313" key="3">
    <source>
        <dbReference type="Proteomes" id="UP000053989"/>
    </source>
</evidence>
<reference evidence="3" key="2">
    <citation type="submission" date="2015-01" db="EMBL/GenBank/DDBJ databases">
        <title>Evolutionary Origins and Diversification of the Mycorrhizal Mutualists.</title>
        <authorList>
            <consortium name="DOE Joint Genome Institute"/>
            <consortium name="Mycorrhizal Genomics Consortium"/>
            <person name="Kohler A."/>
            <person name="Kuo A."/>
            <person name="Nagy L.G."/>
            <person name="Floudas D."/>
            <person name="Copeland A."/>
            <person name="Barry K.W."/>
            <person name="Cichocki N."/>
            <person name="Veneault-Fourrey C."/>
            <person name="LaButti K."/>
            <person name="Lindquist E.A."/>
            <person name="Lipzen A."/>
            <person name="Lundell T."/>
            <person name="Morin E."/>
            <person name="Murat C."/>
            <person name="Riley R."/>
            <person name="Ohm R."/>
            <person name="Sun H."/>
            <person name="Tunlid A."/>
            <person name="Henrissat B."/>
            <person name="Grigoriev I.V."/>
            <person name="Hibbett D.S."/>
            <person name="Martin F."/>
        </authorList>
    </citation>
    <scope>NUCLEOTIDE SEQUENCE [LARGE SCALE GENOMIC DNA]</scope>
    <source>
        <strain evidence="3">Foug A</strain>
    </source>
</reference>
<name>A0A0C2ZYE8_9AGAM</name>
<evidence type="ECO:0000313" key="2">
    <source>
        <dbReference type="EMBL" id="KIM66468.1"/>
    </source>
</evidence>
<organism evidence="2 3">
    <name type="scientific">Scleroderma citrinum Foug A</name>
    <dbReference type="NCBI Taxonomy" id="1036808"/>
    <lineage>
        <taxon>Eukaryota</taxon>
        <taxon>Fungi</taxon>
        <taxon>Dikarya</taxon>
        <taxon>Basidiomycota</taxon>
        <taxon>Agaricomycotina</taxon>
        <taxon>Agaricomycetes</taxon>
        <taxon>Agaricomycetidae</taxon>
        <taxon>Boletales</taxon>
        <taxon>Sclerodermatineae</taxon>
        <taxon>Sclerodermataceae</taxon>
        <taxon>Scleroderma</taxon>
    </lineage>
</organism>
<dbReference type="Proteomes" id="UP000053989">
    <property type="component" value="Unassembled WGS sequence"/>
</dbReference>
<gene>
    <name evidence="2" type="ORF">SCLCIDRAFT_110613</name>
</gene>
<dbReference type="InterPro" id="IPR012337">
    <property type="entry name" value="RNaseH-like_sf"/>
</dbReference>
<evidence type="ECO:0000259" key="1">
    <source>
        <dbReference type="Pfam" id="PF05699"/>
    </source>
</evidence>
<feature type="domain" description="HAT C-terminal dimerisation" evidence="1">
    <location>
        <begin position="2"/>
        <end position="54"/>
    </location>
</feature>
<protein>
    <recommendedName>
        <fullName evidence="1">HAT C-terminal dimerisation domain-containing protein</fullName>
    </recommendedName>
</protein>
<dbReference type="Pfam" id="PF05699">
    <property type="entry name" value="Dimer_Tnp_hAT"/>
    <property type="match status" value="1"/>
</dbReference>
<dbReference type="AlphaFoldDB" id="A0A0C2ZYE8"/>
<accession>A0A0C2ZYE8</accession>
<dbReference type="SUPFAM" id="SSF53098">
    <property type="entry name" value="Ribonuclease H-like"/>
    <property type="match status" value="1"/>
</dbReference>
<sequence length="92" mass="10552">MYPQLSRMALNYLSIPATSIDVERLFSRGRLLLSHVRSRLSAQSTRALLCLGMWSELNLVMDDDVKTVSELQDVEGNEELELEDGWDRIIIK</sequence>
<dbReference type="GO" id="GO:0046983">
    <property type="term" value="F:protein dimerization activity"/>
    <property type="evidence" value="ECO:0007669"/>
    <property type="project" value="InterPro"/>
</dbReference>
<dbReference type="HOGENOM" id="CLU_009123_11_0_1"/>
<keyword evidence="3" id="KW-1185">Reference proteome</keyword>
<dbReference type="InterPro" id="IPR008906">
    <property type="entry name" value="HATC_C_dom"/>
</dbReference>
<dbReference type="EMBL" id="KN822017">
    <property type="protein sequence ID" value="KIM66468.1"/>
    <property type="molecule type" value="Genomic_DNA"/>
</dbReference>